<dbReference type="SUPFAM" id="SSF52540">
    <property type="entry name" value="P-loop containing nucleoside triphosphate hydrolases"/>
    <property type="match status" value="1"/>
</dbReference>
<evidence type="ECO:0008006" key="2">
    <source>
        <dbReference type="Google" id="ProtNLM"/>
    </source>
</evidence>
<comment type="caution">
    <text evidence="1">The sequence shown here is derived from an EMBL/GenBank/DDBJ whole genome shotgun (WGS) entry which is preliminary data.</text>
</comment>
<sequence>MRYKNIFVLSPGRSGSKSIVEATSHLTNYTSAHESRAARLGNERFNYPDFHIEADNRLCWFFGEMSQRFSGDDVLYIHLKRDLQDTADSFLHRLRNSNYRASIMNAFSHGILMKPGDWTPDEEAEVAKFYVETIHSNISDFVKSKNHLVVHLQDGGESFDQFLTTIYAEGDLEAARATWKQVHNAR</sequence>
<name>A0A094QDW6_9ZZZZ</name>
<gene>
    <name evidence="1" type="ORF">GM50_1580</name>
</gene>
<evidence type="ECO:0000313" key="1">
    <source>
        <dbReference type="EMBL" id="KGA20399.1"/>
    </source>
</evidence>
<dbReference type="InterPro" id="IPR027417">
    <property type="entry name" value="P-loop_NTPase"/>
</dbReference>
<dbReference type="Gene3D" id="3.40.50.300">
    <property type="entry name" value="P-loop containing nucleotide triphosphate hydrolases"/>
    <property type="match status" value="1"/>
</dbReference>
<dbReference type="EMBL" id="JNSK01000003">
    <property type="protein sequence ID" value="KGA20399.1"/>
    <property type="molecule type" value="Genomic_DNA"/>
</dbReference>
<organism evidence="1">
    <name type="scientific">freshwater metagenome</name>
    <dbReference type="NCBI Taxonomy" id="449393"/>
    <lineage>
        <taxon>unclassified sequences</taxon>
        <taxon>metagenomes</taxon>
        <taxon>ecological metagenomes</taxon>
    </lineage>
</organism>
<dbReference type="AlphaFoldDB" id="A0A094QDW6"/>
<accession>A0A094QDW6</accession>
<proteinExistence type="predicted"/>
<protein>
    <recommendedName>
        <fullName evidence="2">Sulfotransferase domain-containing protein</fullName>
    </recommendedName>
</protein>
<reference evidence="1" key="1">
    <citation type="submission" date="2014-05" db="EMBL/GenBank/DDBJ databases">
        <title>Key roles for freshwater Actinobacteria revealed by deep metagenomic sequencing.</title>
        <authorList>
            <person name="Ghai R."/>
            <person name="Mizuno C.M."/>
            <person name="Picazo A."/>
            <person name="Camacho A."/>
            <person name="Rodriguez-Valera F."/>
        </authorList>
    </citation>
    <scope>NUCLEOTIDE SEQUENCE</scope>
</reference>